<reference evidence="3 4" key="1">
    <citation type="journal article" date="2010" name="Stand. Genomic Sci.">
        <title>Complete genome sequence of Haliangium ochraceum type strain (SMP-2).</title>
        <authorList>
            <consortium name="US DOE Joint Genome Institute (JGI-PGF)"/>
            <person name="Ivanova N."/>
            <person name="Daum C."/>
            <person name="Lang E."/>
            <person name="Abt B."/>
            <person name="Kopitz M."/>
            <person name="Saunders E."/>
            <person name="Lapidus A."/>
            <person name="Lucas S."/>
            <person name="Glavina Del Rio T."/>
            <person name="Nolan M."/>
            <person name="Tice H."/>
            <person name="Copeland A."/>
            <person name="Cheng J.F."/>
            <person name="Chen F."/>
            <person name="Bruce D."/>
            <person name="Goodwin L."/>
            <person name="Pitluck S."/>
            <person name="Mavromatis K."/>
            <person name="Pati A."/>
            <person name="Mikhailova N."/>
            <person name="Chen A."/>
            <person name="Palaniappan K."/>
            <person name="Land M."/>
            <person name="Hauser L."/>
            <person name="Chang Y.J."/>
            <person name="Jeffries C.D."/>
            <person name="Detter J.C."/>
            <person name="Brettin T."/>
            <person name="Rohde M."/>
            <person name="Goker M."/>
            <person name="Bristow J."/>
            <person name="Markowitz V."/>
            <person name="Eisen J.A."/>
            <person name="Hugenholtz P."/>
            <person name="Kyrpides N.C."/>
            <person name="Klenk H.P."/>
        </authorList>
    </citation>
    <scope>NUCLEOTIDE SEQUENCE [LARGE SCALE GENOMIC DNA]</scope>
    <source>
        <strain evidence="4">DSM 14365 / CIP 107738 / JCM 11303 / AJ 13395 / SMP-2</strain>
    </source>
</reference>
<organism evidence="3 4">
    <name type="scientific">Haliangium ochraceum (strain DSM 14365 / JCM 11303 / SMP-2)</name>
    <dbReference type="NCBI Taxonomy" id="502025"/>
    <lineage>
        <taxon>Bacteria</taxon>
        <taxon>Pseudomonadati</taxon>
        <taxon>Myxococcota</taxon>
        <taxon>Polyangia</taxon>
        <taxon>Haliangiales</taxon>
        <taxon>Kofleriaceae</taxon>
        <taxon>Haliangium</taxon>
    </lineage>
</organism>
<dbReference type="Pfam" id="PF01551">
    <property type="entry name" value="Peptidase_M23"/>
    <property type="match status" value="1"/>
</dbReference>
<dbReference type="STRING" id="502025.Hoch_5479"/>
<proteinExistence type="predicted"/>
<dbReference type="InterPro" id="IPR011055">
    <property type="entry name" value="Dup_hybrid_motif"/>
</dbReference>
<dbReference type="PANTHER" id="PTHR21666:SF270">
    <property type="entry name" value="MUREIN HYDROLASE ACTIVATOR ENVC"/>
    <property type="match status" value="1"/>
</dbReference>
<protein>
    <submittedName>
        <fullName evidence="3">Peptidase M23</fullName>
    </submittedName>
</protein>
<evidence type="ECO:0000313" key="3">
    <source>
        <dbReference type="EMBL" id="ACY17962.1"/>
    </source>
</evidence>
<keyword evidence="1" id="KW-0732">Signal</keyword>
<dbReference type="EMBL" id="CP001804">
    <property type="protein sequence ID" value="ACY17962.1"/>
    <property type="molecule type" value="Genomic_DNA"/>
</dbReference>
<dbReference type="InterPro" id="IPR050570">
    <property type="entry name" value="Cell_wall_metabolism_enzyme"/>
</dbReference>
<keyword evidence="4" id="KW-1185">Reference proteome</keyword>
<accession>D0LZI3</accession>
<dbReference type="eggNOG" id="COG4942">
    <property type="taxonomic scope" value="Bacteria"/>
</dbReference>
<evidence type="ECO:0000256" key="1">
    <source>
        <dbReference type="SAM" id="SignalP"/>
    </source>
</evidence>
<dbReference type="Proteomes" id="UP000001880">
    <property type="component" value="Chromosome"/>
</dbReference>
<evidence type="ECO:0000259" key="2">
    <source>
        <dbReference type="Pfam" id="PF01551"/>
    </source>
</evidence>
<dbReference type="HOGENOM" id="CLU_979228_0_0_7"/>
<name>D0LZI3_HALO1</name>
<dbReference type="PANTHER" id="PTHR21666">
    <property type="entry name" value="PEPTIDASE-RELATED"/>
    <property type="match status" value="1"/>
</dbReference>
<feature type="chain" id="PRO_5003011067" evidence="1">
    <location>
        <begin position="22"/>
        <end position="284"/>
    </location>
</feature>
<dbReference type="RefSeq" id="WP_012830554.1">
    <property type="nucleotide sequence ID" value="NC_013440.1"/>
</dbReference>
<dbReference type="SUPFAM" id="SSF51261">
    <property type="entry name" value="Duplicated hybrid motif"/>
    <property type="match status" value="1"/>
</dbReference>
<dbReference type="AlphaFoldDB" id="D0LZI3"/>
<dbReference type="Gene3D" id="2.70.70.10">
    <property type="entry name" value="Glucose Permease (Domain IIA)"/>
    <property type="match status" value="1"/>
</dbReference>
<sequence length="284" mass="29634">MRERVATRTLLGCALAAFALAVLGAGAVARATVSRHEAGTQVLASLDAQLEVLRKTDELLANKYAQRADELKQRVRATYKLMRSGWAPPWLERERSASVVQRRALVTRSLRRAGRELELLRAEVLAAARARDYLEGARQSAAAHTPPAPASLVRPVTPGAVVAPFGLHVHASGARLSRRGVLLAAQAGAPVRAAAAGAVRYAGPVRGLGEVVIAAHEGFVSVTGQLADLRVTRGQEIAAGDAIADAAGAEIYFELRLEVGGSGHPFDPAPLLSAAAPASAPAIP</sequence>
<feature type="domain" description="M23ase beta-sheet core" evidence="2">
    <location>
        <begin position="179"/>
        <end position="256"/>
    </location>
</feature>
<feature type="signal peptide" evidence="1">
    <location>
        <begin position="1"/>
        <end position="21"/>
    </location>
</feature>
<gene>
    <name evidence="3" type="ordered locus">Hoch_5479</name>
</gene>
<dbReference type="KEGG" id="hoh:Hoch_5479"/>
<dbReference type="InterPro" id="IPR016047">
    <property type="entry name" value="M23ase_b-sheet_dom"/>
</dbReference>
<dbReference type="GO" id="GO:0004222">
    <property type="term" value="F:metalloendopeptidase activity"/>
    <property type="evidence" value="ECO:0007669"/>
    <property type="project" value="TreeGrafter"/>
</dbReference>
<evidence type="ECO:0000313" key="4">
    <source>
        <dbReference type="Proteomes" id="UP000001880"/>
    </source>
</evidence>